<dbReference type="InterPro" id="IPR003103">
    <property type="entry name" value="BAG_domain"/>
</dbReference>
<feature type="coiled-coil region" evidence="2">
    <location>
        <begin position="565"/>
        <end position="592"/>
    </location>
</feature>
<feature type="compositionally biased region" description="Basic and acidic residues" evidence="3">
    <location>
        <begin position="343"/>
        <end position="355"/>
    </location>
</feature>
<dbReference type="PANTHER" id="PTHR33322:SF16">
    <property type="entry name" value="BAG FAMILY MOLECULAR CHAPERONE REGULATOR 6"/>
    <property type="match status" value="1"/>
</dbReference>
<evidence type="ECO:0000313" key="5">
    <source>
        <dbReference type="EMBL" id="KAL1192165.1"/>
    </source>
</evidence>
<dbReference type="FunFam" id="1.20.58.120:FF:000010">
    <property type="entry name" value="BAG family molecular chaperone regulator 6"/>
    <property type="match status" value="1"/>
</dbReference>
<keyword evidence="6" id="KW-1185">Reference proteome</keyword>
<evidence type="ECO:0000259" key="4">
    <source>
        <dbReference type="PROSITE" id="PS51035"/>
    </source>
</evidence>
<feature type="region of interest" description="Disordered" evidence="3">
    <location>
        <begin position="239"/>
        <end position="308"/>
    </location>
</feature>
<name>A0ABD0ZT64_CARAN</name>
<feature type="compositionally biased region" description="Polar residues" evidence="3">
    <location>
        <begin position="155"/>
        <end position="166"/>
    </location>
</feature>
<keyword evidence="1" id="KW-0143">Chaperone</keyword>
<evidence type="ECO:0000256" key="3">
    <source>
        <dbReference type="SAM" id="MobiDB-lite"/>
    </source>
</evidence>
<dbReference type="InterPro" id="IPR040400">
    <property type="entry name" value="BAG5/6/7/8"/>
</dbReference>
<evidence type="ECO:0000256" key="2">
    <source>
        <dbReference type="SAM" id="Coils"/>
    </source>
</evidence>
<accession>A0ABD0ZT64</accession>
<feature type="compositionally biased region" description="Basic and acidic residues" evidence="3">
    <location>
        <begin position="461"/>
        <end position="481"/>
    </location>
</feature>
<dbReference type="PANTHER" id="PTHR33322">
    <property type="entry name" value="BAG DOMAIN CONTAINING PROTEIN, EXPRESSED"/>
    <property type="match status" value="1"/>
</dbReference>
<feature type="region of interest" description="Disordered" evidence="3">
    <location>
        <begin position="343"/>
        <end position="414"/>
    </location>
</feature>
<evidence type="ECO:0000256" key="1">
    <source>
        <dbReference type="ARBA" id="ARBA00023186"/>
    </source>
</evidence>
<feature type="compositionally biased region" description="Basic and acidic residues" evidence="3">
    <location>
        <begin position="897"/>
        <end position="912"/>
    </location>
</feature>
<comment type="caution">
    <text evidence="5">The sequence shown here is derived from an EMBL/GenBank/DDBJ whole genome shotgun (WGS) entry which is preliminary data.</text>
</comment>
<evidence type="ECO:0000313" key="6">
    <source>
        <dbReference type="Proteomes" id="UP001558713"/>
    </source>
</evidence>
<feature type="compositionally biased region" description="Basic and acidic residues" evidence="3">
    <location>
        <begin position="239"/>
        <end position="252"/>
    </location>
</feature>
<sequence>MMPVYMDASQPCQMRPQGYYHQGYGNSPHHMTMDAPTQCYGNFPAYNAYWPPCYPPQVPYYPHCMNHSGFHPHASYAPPCYIQPPFPVGYQPWYDSEKDMSGKHNSPQICNSKNDRGVVIEEHEPEIEKGNQGEAVLPVRSTNYPYPIVWIPHGNAQNQDRGSSVGSEIHEQSPAEVKAPENMAVQKSVPKSWNGCFPFDESTIKSLAQNQDCKKAQNGKTIELPFDISKLKSLLQGQDGKEAQIQKNKEEPGQLPYPVVWIPSHGKREDVEASDNKKSSDKGHNLKSSPTDQGRKIQNEGKEGNIECKVLADAEEKTSIRNIPVESNPQGPRNILVKLLENHMPKPTEPTKEVAKNLPVENIRKERSSSSPKASRLPPVCLRVDPSPKKKSGGSRSLSPPIRKEEPLSKLSSLRHSMEAERKFVPEACNVKCEEIGKDMKMSEGRLSATGTEVSNSEIARPCETKERGEKPGKKTFTEEEAARNIQSRYRGYDVRRREPLKKLKEIATVREQMSDIKKRIQMLEVSTDQHIEEKEVVVLTEMVMNLLLKLDSVQGLHPSIRDYRKSLARELSDIQDKLDSLGNSKAIAEKEAVKENVEITSQTSGSPVNLEHSQLADANKIVFDSDAERVFHPSIKEHPLSLVTVIDEQPAAEAEEGTGLSETLATDLEPVTDKGIYEAVLTSTTAPEKITSQISDCPVNLEHSQFTEEKQMVSDSNTENLLLSSEKHPMSVLNTTDGQPAAEAEDGSGLFGILVSQPEPATETSIPDAVATLTSVPEKIGEIETVLPINAPSADENGMRVINREEEKGVVRSLEKPPHKFVQVVETTCGQDLNACEAKANAPDNEDRKEDNATILPAEKDIELSELPVGVSDEETQLLSRDSSACASEGEMTGMDPEKRSQERIDADHSSDSTQGIGQETCNLTLEEKEESPETQVIVKEQPQESEVIEHETRKESNKLVEENQRFKEMMEALVKAGREQLEVISKLTGRVKSLEKKLSHKKRIKRRKSCRTTDAVL</sequence>
<feature type="region of interest" description="Disordered" evidence="3">
    <location>
        <begin position="997"/>
        <end position="1019"/>
    </location>
</feature>
<feature type="compositionally biased region" description="Basic and acidic residues" evidence="3">
    <location>
        <begin position="266"/>
        <end position="284"/>
    </location>
</feature>
<feature type="domain" description="BAG" evidence="4">
    <location>
        <begin position="506"/>
        <end position="583"/>
    </location>
</feature>
<dbReference type="PROSITE" id="PS51035">
    <property type="entry name" value="BAG"/>
    <property type="match status" value="1"/>
</dbReference>
<feature type="compositionally biased region" description="Basic residues" evidence="3">
    <location>
        <begin position="1000"/>
        <end position="1012"/>
    </location>
</feature>
<keyword evidence="2" id="KW-0175">Coiled coil</keyword>
<dbReference type="InterPro" id="IPR036533">
    <property type="entry name" value="BAG_dom_sf"/>
</dbReference>
<feature type="region of interest" description="Disordered" evidence="3">
    <location>
        <begin position="446"/>
        <end position="481"/>
    </location>
</feature>
<proteinExistence type="predicted"/>
<dbReference type="Proteomes" id="UP001558713">
    <property type="component" value="Unassembled WGS sequence"/>
</dbReference>
<organism evidence="5 6">
    <name type="scientific">Cardamine amara subsp. amara</name>
    <dbReference type="NCBI Taxonomy" id="228776"/>
    <lineage>
        <taxon>Eukaryota</taxon>
        <taxon>Viridiplantae</taxon>
        <taxon>Streptophyta</taxon>
        <taxon>Embryophyta</taxon>
        <taxon>Tracheophyta</taxon>
        <taxon>Spermatophyta</taxon>
        <taxon>Magnoliopsida</taxon>
        <taxon>eudicotyledons</taxon>
        <taxon>Gunneridae</taxon>
        <taxon>Pentapetalae</taxon>
        <taxon>rosids</taxon>
        <taxon>malvids</taxon>
        <taxon>Brassicales</taxon>
        <taxon>Brassicaceae</taxon>
        <taxon>Cardamineae</taxon>
        <taxon>Cardamine</taxon>
    </lineage>
</organism>
<reference evidence="5 6" key="1">
    <citation type="submission" date="2024-04" db="EMBL/GenBank/DDBJ databases">
        <title>Genome assembly C_amara_ONT_v2.</title>
        <authorList>
            <person name="Yant L."/>
            <person name="Moore C."/>
            <person name="Slenker M."/>
        </authorList>
    </citation>
    <scope>NUCLEOTIDE SEQUENCE [LARGE SCALE GENOMIC DNA]</scope>
    <source>
        <tissue evidence="5">Leaf</tissue>
    </source>
</reference>
<feature type="region of interest" description="Disordered" evidence="3">
    <location>
        <begin position="872"/>
        <end position="919"/>
    </location>
</feature>
<dbReference type="Gene3D" id="1.20.58.120">
    <property type="entry name" value="BAG domain"/>
    <property type="match status" value="1"/>
</dbReference>
<feature type="compositionally biased region" description="Basic and acidic residues" evidence="3">
    <location>
        <begin position="293"/>
        <end position="308"/>
    </location>
</feature>
<protein>
    <submittedName>
        <fullName evidence="5">BAG family molecular chaperone regulator 6</fullName>
    </submittedName>
</protein>
<dbReference type="PROSITE" id="PS50096">
    <property type="entry name" value="IQ"/>
    <property type="match status" value="1"/>
</dbReference>
<dbReference type="AlphaFoldDB" id="A0ABD0ZT64"/>
<gene>
    <name evidence="5" type="ORF">V5N11_020883</name>
</gene>
<feature type="compositionally biased region" description="Polar residues" evidence="3">
    <location>
        <begin position="878"/>
        <end position="887"/>
    </location>
</feature>
<dbReference type="EMBL" id="JBANAX010000831">
    <property type="protein sequence ID" value="KAL1192165.1"/>
    <property type="molecule type" value="Genomic_DNA"/>
</dbReference>
<dbReference type="SUPFAM" id="SSF63491">
    <property type="entry name" value="BAG domain"/>
    <property type="match status" value="1"/>
</dbReference>
<feature type="compositionally biased region" description="Polar residues" evidence="3">
    <location>
        <begin position="449"/>
        <end position="458"/>
    </location>
</feature>
<dbReference type="Pfam" id="PF02179">
    <property type="entry name" value="BAG"/>
    <property type="match status" value="1"/>
</dbReference>
<feature type="region of interest" description="Disordered" evidence="3">
    <location>
        <begin position="155"/>
        <end position="183"/>
    </location>
</feature>
<dbReference type="SMART" id="SM00264">
    <property type="entry name" value="BAG"/>
    <property type="match status" value="1"/>
</dbReference>